<evidence type="ECO:0000256" key="4">
    <source>
        <dbReference type="PROSITE-ProRule" id="PRU00169"/>
    </source>
</evidence>
<keyword evidence="4" id="KW-0597">Phosphoprotein</keyword>
<gene>
    <name evidence="8" type="ORF">FE782_00650</name>
</gene>
<feature type="coiled-coil region" evidence="5">
    <location>
        <begin position="110"/>
        <end position="147"/>
    </location>
</feature>
<dbReference type="GO" id="GO:0003700">
    <property type="term" value="F:DNA-binding transcription factor activity"/>
    <property type="evidence" value="ECO:0007669"/>
    <property type="project" value="InterPro"/>
</dbReference>
<dbReference type="GO" id="GO:0000160">
    <property type="term" value="P:phosphorelay signal transduction system"/>
    <property type="evidence" value="ECO:0007669"/>
    <property type="project" value="InterPro"/>
</dbReference>
<dbReference type="Gene3D" id="3.40.50.2300">
    <property type="match status" value="1"/>
</dbReference>
<feature type="domain" description="HTH araC/xylS-type" evidence="6">
    <location>
        <begin position="442"/>
        <end position="540"/>
    </location>
</feature>
<evidence type="ECO:0000256" key="3">
    <source>
        <dbReference type="ARBA" id="ARBA00023163"/>
    </source>
</evidence>
<evidence type="ECO:0000256" key="2">
    <source>
        <dbReference type="ARBA" id="ARBA00023125"/>
    </source>
</evidence>
<keyword evidence="1" id="KW-0805">Transcription regulation</keyword>
<keyword evidence="3" id="KW-0804">Transcription</keyword>
<evidence type="ECO:0000259" key="7">
    <source>
        <dbReference type="PROSITE" id="PS50110"/>
    </source>
</evidence>
<evidence type="ECO:0000313" key="9">
    <source>
        <dbReference type="Proteomes" id="UP000309676"/>
    </source>
</evidence>
<feature type="domain" description="Response regulatory" evidence="7">
    <location>
        <begin position="4"/>
        <end position="121"/>
    </location>
</feature>
<keyword evidence="5" id="KW-0175">Coiled coil</keyword>
<evidence type="ECO:0000256" key="5">
    <source>
        <dbReference type="SAM" id="Coils"/>
    </source>
</evidence>
<name>A0A5R9GI13_9BACL</name>
<dbReference type="CDD" id="cd17536">
    <property type="entry name" value="REC_YesN-like"/>
    <property type="match status" value="1"/>
</dbReference>
<dbReference type="PROSITE" id="PS01124">
    <property type="entry name" value="HTH_ARAC_FAMILY_2"/>
    <property type="match status" value="1"/>
</dbReference>
<dbReference type="InterPro" id="IPR018060">
    <property type="entry name" value="HTH_AraC"/>
</dbReference>
<dbReference type="OrthoDB" id="384217at2"/>
<keyword evidence="9" id="KW-1185">Reference proteome</keyword>
<dbReference type="Pfam" id="PF00072">
    <property type="entry name" value="Response_reg"/>
    <property type="match status" value="1"/>
</dbReference>
<dbReference type="PROSITE" id="PS50110">
    <property type="entry name" value="RESPONSE_REGULATORY"/>
    <property type="match status" value="1"/>
</dbReference>
<dbReference type="SMART" id="SM00448">
    <property type="entry name" value="REC"/>
    <property type="match status" value="1"/>
</dbReference>
<sequence>MKKKVIVIDDKPIIVRSIVQTMDWERLGCEVVGHAEDGFEGERLILDMRPDILITDIRMPGHDGLYLTEVMHTNLPLSKTILITGYQEFEYAQRAIRLGAFDFIVKPLRNDELYKVVEAAAREIDAMRSEKLAVERLSREYNVLEQRHNSSLPALRSKWMTDLIGGKAMEEDGIQSVQKELGIHYSRFSLIAVNPLPLGSQERDPAFTAYRERIVETVLSATEKDELQIIPAYRNDELLFVCLFPRIPTTREARMKLQSLASDWLERIRRWNGVRCHIAVGILRKSLMELNQAYGEVKGLINSGFFLEADHILLQDASSEFREAGKFSIMQDLEQFNRMLEQSTGEEVVGYLERFLEQIRVYSEGNILVVKGLLSELCIATARYYFRLTGDEFGLGKSIDQVLDDVFRLNSLKEASDYLAEWIGVVKRKVEGGEKEYSLMVRKVIDYINTHFSEPINLTSVAEHFGISHSYLSRLLRTETGINFVDLVSKARIEAAKRLLRDPRYKVNEVGEMVGYKEYAYFYQVFKRIEGRSPKEYKNGVKEN</sequence>
<comment type="caution">
    <text evidence="8">The sequence shown here is derived from an EMBL/GenBank/DDBJ whole genome shotgun (WGS) entry which is preliminary data.</text>
</comment>
<dbReference type="InterPro" id="IPR011006">
    <property type="entry name" value="CheY-like_superfamily"/>
</dbReference>
<accession>A0A5R9GI13</accession>
<dbReference type="Gene3D" id="1.10.10.60">
    <property type="entry name" value="Homeodomain-like"/>
    <property type="match status" value="2"/>
</dbReference>
<dbReference type="EMBL" id="VCIW01000001">
    <property type="protein sequence ID" value="TLS53900.1"/>
    <property type="molecule type" value="Genomic_DNA"/>
</dbReference>
<reference evidence="8 9" key="1">
    <citation type="submission" date="2019-05" db="EMBL/GenBank/DDBJ databases">
        <authorList>
            <person name="Narsing Rao M.P."/>
            <person name="Li W.J."/>
        </authorList>
    </citation>
    <scope>NUCLEOTIDE SEQUENCE [LARGE SCALE GENOMIC DNA]</scope>
    <source>
        <strain evidence="8 9">SYSU_K30003</strain>
    </source>
</reference>
<dbReference type="InterPro" id="IPR009057">
    <property type="entry name" value="Homeodomain-like_sf"/>
</dbReference>
<dbReference type="RefSeq" id="WP_138191474.1">
    <property type="nucleotide sequence ID" value="NZ_VCIW01000001.1"/>
</dbReference>
<dbReference type="PANTHER" id="PTHR43280">
    <property type="entry name" value="ARAC-FAMILY TRANSCRIPTIONAL REGULATOR"/>
    <property type="match status" value="1"/>
</dbReference>
<dbReference type="Pfam" id="PF12833">
    <property type="entry name" value="HTH_18"/>
    <property type="match status" value="1"/>
</dbReference>
<dbReference type="SUPFAM" id="SSF52172">
    <property type="entry name" value="CheY-like"/>
    <property type="match status" value="1"/>
</dbReference>
<dbReference type="SMART" id="SM00342">
    <property type="entry name" value="HTH_ARAC"/>
    <property type="match status" value="1"/>
</dbReference>
<dbReference type="InterPro" id="IPR001789">
    <property type="entry name" value="Sig_transdc_resp-reg_receiver"/>
</dbReference>
<dbReference type="GO" id="GO:0043565">
    <property type="term" value="F:sequence-specific DNA binding"/>
    <property type="evidence" value="ECO:0007669"/>
    <property type="project" value="InterPro"/>
</dbReference>
<organism evidence="8 9">
    <name type="scientific">Paenibacillus antri</name>
    <dbReference type="NCBI Taxonomy" id="2582848"/>
    <lineage>
        <taxon>Bacteria</taxon>
        <taxon>Bacillati</taxon>
        <taxon>Bacillota</taxon>
        <taxon>Bacilli</taxon>
        <taxon>Bacillales</taxon>
        <taxon>Paenibacillaceae</taxon>
        <taxon>Paenibacillus</taxon>
    </lineage>
</organism>
<evidence type="ECO:0000256" key="1">
    <source>
        <dbReference type="ARBA" id="ARBA00023015"/>
    </source>
</evidence>
<keyword evidence="2" id="KW-0238">DNA-binding</keyword>
<evidence type="ECO:0000313" key="8">
    <source>
        <dbReference type="EMBL" id="TLS53900.1"/>
    </source>
</evidence>
<feature type="modified residue" description="4-aspartylphosphate" evidence="4">
    <location>
        <position position="56"/>
    </location>
</feature>
<dbReference type="AlphaFoldDB" id="A0A5R9GI13"/>
<dbReference type="Proteomes" id="UP000309676">
    <property type="component" value="Unassembled WGS sequence"/>
</dbReference>
<evidence type="ECO:0000259" key="6">
    <source>
        <dbReference type="PROSITE" id="PS01124"/>
    </source>
</evidence>
<dbReference type="InterPro" id="IPR018062">
    <property type="entry name" value="HTH_AraC-typ_CS"/>
</dbReference>
<dbReference type="PROSITE" id="PS00041">
    <property type="entry name" value="HTH_ARAC_FAMILY_1"/>
    <property type="match status" value="1"/>
</dbReference>
<protein>
    <submittedName>
        <fullName evidence="8">Response regulator</fullName>
    </submittedName>
</protein>
<dbReference type="PANTHER" id="PTHR43280:SF10">
    <property type="entry name" value="REGULATORY PROTEIN POCR"/>
    <property type="match status" value="1"/>
</dbReference>
<dbReference type="SUPFAM" id="SSF46689">
    <property type="entry name" value="Homeodomain-like"/>
    <property type="match status" value="2"/>
</dbReference>
<proteinExistence type="predicted"/>